<protein>
    <submittedName>
        <fullName evidence="2">DNA-binding XRE family transcriptional regulator</fullName>
    </submittedName>
</protein>
<dbReference type="GO" id="GO:0003677">
    <property type="term" value="F:DNA binding"/>
    <property type="evidence" value="ECO:0007669"/>
    <property type="project" value="UniProtKB-KW"/>
</dbReference>
<proteinExistence type="predicted"/>
<dbReference type="Gene3D" id="1.10.260.40">
    <property type="entry name" value="lambda repressor-like DNA-binding domains"/>
    <property type="match status" value="1"/>
</dbReference>
<feature type="domain" description="HTH cro/C1-type" evidence="1">
    <location>
        <begin position="13"/>
        <end position="36"/>
    </location>
</feature>
<dbReference type="EMBL" id="JACBZO010000001">
    <property type="protein sequence ID" value="NYI40360.1"/>
    <property type="molecule type" value="Genomic_DNA"/>
</dbReference>
<sequence>MIALDAIDIGAQIRSGRQANAWSQQDLADKMGVSRQWVVSAEKGSPTAQIRLVIEALRCVGYVCDMVPEASDTLLDQVTGGA</sequence>
<keyword evidence="2" id="KW-0238">DNA-binding</keyword>
<dbReference type="SUPFAM" id="SSF47413">
    <property type="entry name" value="lambda repressor-like DNA-binding domains"/>
    <property type="match status" value="1"/>
</dbReference>
<comment type="caution">
    <text evidence="2">The sequence shown here is derived from an EMBL/GenBank/DDBJ whole genome shotgun (WGS) entry which is preliminary data.</text>
</comment>
<reference evidence="2 3" key="1">
    <citation type="submission" date="2020-07" db="EMBL/GenBank/DDBJ databases">
        <title>Sequencing the genomes of 1000 actinobacteria strains.</title>
        <authorList>
            <person name="Klenk H.-P."/>
        </authorList>
    </citation>
    <scope>NUCLEOTIDE SEQUENCE [LARGE SCALE GENOMIC DNA]</scope>
    <source>
        <strain evidence="2 3">DSM 19970</strain>
    </source>
</reference>
<dbReference type="RefSeq" id="WP_062075454.1">
    <property type="nucleotide sequence ID" value="NZ_BBRC01000009.1"/>
</dbReference>
<organism evidence="2 3">
    <name type="scientific">Demequina lutea</name>
    <dbReference type="NCBI Taxonomy" id="431489"/>
    <lineage>
        <taxon>Bacteria</taxon>
        <taxon>Bacillati</taxon>
        <taxon>Actinomycetota</taxon>
        <taxon>Actinomycetes</taxon>
        <taxon>Micrococcales</taxon>
        <taxon>Demequinaceae</taxon>
        <taxon>Demequina</taxon>
    </lineage>
</organism>
<dbReference type="CDD" id="cd00093">
    <property type="entry name" value="HTH_XRE"/>
    <property type="match status" value="1"/>
</dbReference>
<dbReference type="Proteomes" id="UP000547973">
    <property type="component" value="Unassembled WGS sequence"/>
</dbReference>
<dbReference type="OrthoDB" id="4930438at2"/>
<evidence type="ECO:0000259" key="1">
    <source>
        <dbReference type="PROSITE" id="PS50943"/>
    </source>
</evidence>
<name>A0A7Y9ZA81_9MICO</name>
<evidence type="ECO:0000313" key="2">
    <source>
        <dbReference type="EMBL" id="NYI40360.1"/>
    </source>
</evidence>
<dbReference type="InterPro" id="IPR010982">
    <property type="entry name" value="Lambda_DNA-bd_dom_sf"/>
</dbReference>
<accession>A0A7Y9ZA81</accession>
<evidence type="ECO:0000313" key="3">
    <source>
        <dbReference type="Proteomes" id="UP000547973"/>
    </source>
</evidence>
<gene>
    <name evidence="2" type="ORF">BKA03_000479</name>
</gene>
<dbReference type="AlphaFoldDB" id="A0A7Y9ZA81"/>
<dbReference type="InterPro" id="IPR001387">
    <property type="entry name" value="Cro/C1-type_HTH"/>
</dbReference>
<keyword evidence="3" id="KW-1185">Reference proteome</keyword>
<dbReference type="PROSITE" id="PS50943">
    <property type="entry name" value="HTH_CROC1"/>
    <property type="match status" value="1"/>
</dbReference>
<dbReference type="Pfam" id="PF01381">
    <property type="entry name" value="HTH_3"/>
    <property type="match status" value="1"/>
</dbReference>